<reference evidence="4 5" key="1">
    <citation type="journal article" date="2010" name="Stand. Genomic Sci.">
        <title>Complete genome sequence of Arcanobacterium haemolyticum type strain (11018).</title>
        <authorList>
            <person name="Yasawong M."/>
            <person name="Teshima H."/>
            <person name="Lapidus A."/>
            <person name="Nolan M."/>
            <person name="Lucas S."/>
            <person name="Glavina Del Rio T."/>
            <person name="Tice H."/>
            <person name="Cheng J."/>
            <person name="Bruce D."/>
            <person name="Detter C."/>
            <person name="Tapia R."/>
            <person name="Han C."/>
            <person name="Goodwin L."/>
            <person name="Pitluck S."/>
            <person name="Liolios K."/>
            <person name="Ivanova N."/>
            <person name="Mavromatis K."/>
            <person name="Mikhailova N."/>
            <person name="Pati A."/>
            <person name="Chen A."/>
            <person name="Palaniappan K."/>
            <person name="Land M."/>
            <person name="Hauser L."/>
            <person name="Chang Y."/>
            <person name="Jeffries C."/>
            <person name="Rohde M."/>
            <person name="Sikorski J."/>
            <person name="Pukall R."/>
            <person name="Goker M."/>
            <person name="Woyke T."/>
            <person name="Bristow J."/>
            <person name="Eisen J."/>
            <person name="Markowitz V."/>
            <person name="Hugenholtz P."/>
            <person name="Kyrpides N."/>
            <person name="Klenk H."/>
        </authorList>
    </citation>
    <scope>NUCLEOTIDE SEQUENCE [LARGE SCALE GENOMIC DNA]</scope>
    <source>
        <strain evidence="5">ATCC 9345 / DSM 20595 / CCUG 17215 / LMG 16163 / NBRC 15585 / NCTC 8452 / 11018</strain>
    </source>
</reference>
<dbReference type="OrthoDB" id="9796770at2"/>
<dbReference type="PANTHER" id="PTHR43248:SF2">
    <property type="entry name" value="PROLYL AMINOPEPTIDASE"/>
    <property type="match status" value="1"/>
</dbReference>
<protein>
    <submittedName>
        <fullName evidence="4">Alpha/beta hydrolase fold protein</fullName>
    </submittedName>
</protein>
<dbReference type="GO" id="GO:0004177">
    <property type="term" value="F:aminopeptidase activity"/>
    <property type="evidence" value="ECO:0007669"/>
    <property type="project" value="UniProtKB-EC"/>
</dbReference>
<dbReference type="KEGG" id="ahe:Arch_1455"/>
<evidence type="ECO:0000259" key="3">
    <source>
        <dbReference type="Pfam" id="PF00561"/>
    </source>
</evidence>
<dbReference type="InterPro" id="IPR029058">
    <property type="entry name" value="AB_hydrolase_fold"/>
</dbReference>
<dbReference type="InterPro" id="IPR002410">
    <property type="entry name" value="Peptidase_S33"/>
</dbReference>
<dbReference type="PANTHER" id="PTHR43248">
    <property type="entry name" value="2-SUCCINYL-6-HYDROXY-2,4-CYCLOHEXADIENE-1-CARBOXYLATE SYNTHASE"/>
    <property type="match status" value="1"/>
</dbReference>
<gene>
    <name evidence="4" type="ordered locus">Arch_1455</name>
</gene>
<proteinExistence type="inferred from homology"/>
<evidence type="ECO:0000256" key="2">
    <source>
        <dbReference type="ARBA" id="ARBA00022801"/>
    </source>
</evidence>
<keyword evidence="5" id="KW-1185">Reference proteome</keyword>
<feature type="domain" description="AB hydrolase-1" evidence="3">
    <location>
        <begin position="48"/>
        <end position="204"/>
    </location>
</feature>
<dbReference type="InterPro" id="IPR000073">
    <property type="entry name" value="AB_hydrolase_1"/>
</dbReference>
<sequence length="418" mass="46441">MTTTQLQGLTLADHTIRVPLVHGDPSDDRSIDVFARIVTREGGESLPFLVYLQGGPGFEAPRVAANPPAPGWLPAALKRYRVIMLDQRGTGRSTPVTEELLAMGDAHTVAEYLSHFRADSIVEDAEALRKHLGAGPEDWNLLGQSFGGFTSACYISTHPDSVNRVFFTGGLPPVVGHVDDFYAATFNKMRWLSENYYSHFPQDRERMRALVEQAAAGKIILPDGEVVSPSRIRSLGMNLGRNEGWQALHHLLEWDPQSLPLRHDLAAQLPFDARNPIYFLLHEACGANGCVTGWSAGRVMPEDYRNDVTLLTGEHLFDEWCDSIPAWKPWADVLRILANWEWPPLFDPEVLAASGVSGAATIYLRDAYVPFEMSMATVDLMPGVRQIVTNTNEHNGLRAAGEELLDHMFDLAEGLRYR</sequence>
<dbReference type="Gene3D" id="3.40.50.1820">
    <property type="entry name" value="alpha/beta hydrolase"/>
    <property type="match status" value="1"/>
</dbReference>
<dbReference type="EMBL" id="CP002045">
    <property type="protein sequence ID" value="ADH93157.1"/>
    <property type="molecule type" value="Genomic_DNA"/>
</dbReference>
<dbReference type="RefSeq" id="WP_013170647.1">
    <property type="nucleotide sequence ID" value="NC_014218.1"/>
</dbReference>
<evidence type="ECO:0000256" key="1">
    <source>
        <dbReference type="ARBA" id="ARBA00010088"/>
    </source>
</evidence>
<evidence type="ECO:0000313" key="4">
    <source>
        <dbReference type="EMBL" id="ADH93157.1"/>
    </source>
</evidence>
<organism evidence="4 5">
    <name type="scientific">Arcanobacterium haemolyticum (strain ATCC 9345 / DSM 20595 / CCM 5947 / CCUG 17215 / LMG 16163 / NBRC 15585 / NCTC 8452 / 11018)</name>
    <dbReference type="NCBI Taxonomy" id="644284"/>
    <lineage>
        <taxon>Bacteria</taxon>
        <taxon>Bacillati</taxon>
        <taxon>Actinomycetota</taxon>
        <taxon>Actinomycetes</taxon>
        <taxon>Actinomycetales</taxon>
        <taxon>Actinomycetaceae</taxon>
        <taxon>Arcanobacterium</taxon>
    </lineage>
</organism>
<comment type="similarity">
    <text evidence="1">Belongs to the peptidase S33 family.</text>
</comment>
<name>D7BKH7_ARCHD</name>
<dbReference type="ESTHER" id="archd-d7bkh7">
    <property type="family name" value="Proline_iminopeptidase"/>
</dbReference>
<dbReference type="STRING" id="644284.Arch_1455"/>
<dbReference type="AlphaFoldDB" id="D7BKH7"/>
<evidence type="ECO:0000313" key="5">
    <source>
        <dbReference type="Proteomes" id="UP000000376"/>
    </source>
</evidence>
<dbReference type="PRINTS" id="PR00793">
    <property type="entry name" value="PROAMNOPTASE"/>
</dbReference>
<accession>D7BKH7</accession>
<dbReference type="Pfam" id="PF00561">
    <property type="entry name" value="Abhydrolase_1"/>
    <property type="match status" value="1"/>
</dbReference>
<dbReference type="SUPFAM" id="SSF53474">
    <property type="entry name" value="alpha/beta-Hydrolases"/>
    <property type="match status" value="1"/>
</dbReference>
<dbReference type="Proteomes" id="UP000000376">
    <property type="component" value="Chromosome"/>
</dbReference>
<dbReference type="InterPro" id="IPR051601">
    <property type="entry name" value="Serine_prot/Carboxylest_S33"/>
</dbReference>
<dbReference type="GO" id="GO:0006508">
    <property type="term" value="P:proteolysis"/>
    <property type="evidence" value="ECO:0007669"/>
    <property type="project" value="InterPro"/>
</dbReference>
<dbReference type="eggNOG" id="COG0596">
    <property type="taxonomic scope" value="Bacteria"/>
</dbReference>
<dbReference type="HOGENOM" id="CLU_024518_2_0_11"/>
<keyword evidence="2 4" id="KW-0378">Hydrolase</keyword>